<dbReference type="EMBL" id="GAMC01001271">
    <property type="protein sequence ID" value="JAC05285.1"/>
    <property type="molecule type" value="mRNA"/>
</dbReference>
<gene>
    <name evidence="4" type="primary">PI5PA</name>
</gene>
<feature type="region of interest" description="Disordered" evidence="2">
    <location>
        <begin position="401"/>
        <end position="436"/>
    </location>
</feature>
<dbReference type="SMART" id="SM00128">
    <property type="entry name" value="IPPc"/>
    <property type="match status" value="1"/>
</dbReference>
<dbReference type="GO" id="GO:0046856">
    <property type="term" value="P:phosphatidylinositol dephosphorylation"/>
    <property type="evidence" value="ECO:0007669"/>
    <property type="project" value="InterPro"/>
</dbReference>
<dbReference type="SUPFAM" id="SSF56219">
    <property type="entry name" value="DNase I-like"/>
    <property type="match status" value="1"/>
</dbReference>
<evidence type="ECO:0000256" key="2">
    <source>
        <dbReference type="SAM" id="MobiDB-lite"/>
    </source>
</evidence>
<feature type="compositionally biased region" description="Basic residues" evidence="2">
    <location>
        <begin position="424"/>
        <end position="436"/>
    </location>
</feature>
<dbReference type="AlphaFoldDB" id="W8CDV8"/>
<dbReference type="FunFam" id="3.60.10.10:FF:000060">
    <property type="entry name" value="Uncharacterized protein, isoform C"/>
    <property type="match status" value="1"/>
</dbReference>
<dbReference type="Gene3D" id="2.60.40.2840">
    <property type="match status" value="1"/>
</dbReference>
<dbReference type="GO" id="GO:0005737">
    <property type="term" value="C:cytoplasm"/>
    <property type="evidence" value="ECO:0007669"/>
    <property type="project" value="TreeGrafter"/>
</dbReference>
<dbReference type="GO" id="GO:0005886">
    <property type="term" value="C:plasma membrane"/>
    <property type="evidence" value="ECO:0007669"/>
    <property type="project" value="TreeGrafter"/>
</dbReference>
<dbReference type="InterPro" id="IPR036691">
    <property type="entry name" value="Endo/exonu/phosph_ase_sf"/>
</dbReference>
<comment type="similarity">
    <text evidence="1">Belongs to the inositol 1,4,5-trisphosphate 5-phosphatase type II family.</text>
</comment>
<dbReference type="KEGG" id="ccat:101461380"/>
<protein>
    <submittedName>
        <fullName evidence="4">Phosphatidylinositol 4,5-bisphosphate 5-phosphatase A</fullName>
    </submittedName>
</protein>
<dbReference type="GO" id="GO:0001726">
    <property type="term" value="C:ruffle"/>
    <property type="evidence" value="ECO:0007669"/>
    <property type="project" value="TreeGrafter"/>
</dbReference>
<evidence type="ECO:0000313" key="4">
    <source>
        <dbReference type="EMBL" id="JAC05285.1"/>
    </source>
</evidence>
<dbReference type="OrthoDB" id="62798at2759"/>
<sequence>MTSSSISQGGSSQCKSSSLQQLSQPQQLCVETFSVYVVTWNVGSRFPDNISLRALLGLQGVDEKQPIGLPDIYAIGLQEVNVQPQQQMLGLFKEDPWTHKVKKLLRDYDYVVIKTEQMQGLVLSLLVRRAHVEHMRDIEPEFTRTGFGGIWGNKGAVSIRFSLYGCALTFVVAHLAAHDQNLDERIEDYEQIMENHHYHVPHYREIYDHDYVFWFGDLNFRLMGDDSPAEVLAAIKKEELSELIQRDQLLHVRTKLQKAFHLMHERLPAFPPTFKFHEGTSNYDLKRRPAWTDRILYALQPLNKRPDERLAIEQRSYKSFPAYNISDHKPVTSEFSIKLYPNYRAACVIFKEIPEWQIGEENTIEYLKPNDFEERKHDWIGVYREGFASFNEHIGYEYVNQAESPPSSPETTLDPFFDTPGTHRSGRHHHRNRERLRRQQLQDQENIRLDFSDDINMRDGGRYLLIYFQNTGLRGVTSVTGMSNVFRAVNPSRNAN</sequence>
<dbReference type="InterPro" id="IPR000300">
    <property type="entry name" value="IPPc"/>
</dbReference>
<evidence type="ECO:0000259" key="3">
    <source>
        <dbReference type="SMART" id="SM00128"/>
    </source>
</evidence>
<dbReference type="InterPro" id="IPR041611">
    <property type="entry name" value="SKICH"/>
</dbReference>
<dbReference type="Pfam" id="PF17751">
    <property type="entry name" value="SKICH"/>
    <property type="match status" value="1"/>
</dbReference>
<evidence type="ECO:0000256" key="1">
    <source>
        <dbReference type="ARBA" id="ARBA00005910"/>
    </source>
</evidence>
<organism evidence="4">
    <name type="scientific">Ceratitis capitata</name>
    <name type="common">Mediterranean fruit fly</name>
    <name type="synonym">Tephritis capitata</name>
    <dbReference type="NCBI Taxonomy" id="7213"/>
    <lineage>
        <taxon>Eukaryota</taxon>
        <taxon>Metazoa</taxon>
        <taxon>Ecdysozoa</taxon>
        <taxon>Arthropoda</taxon>
        <taxon>Hexapoda</taxon>
        <taxon>Insecta</taxon>
        <taxon>Pterygota</taxon>
        <taxon>Neoptera</taxon>
        <taxon>Endopterygota</taxon>
        <taxon>Diptera</taxon>
        <taxon>Brachycera</taxon>
        <taxon>Muscomorpha</taxon>
        <taxon>Tephritoidea</taxon>
        <taxon>Tephritidae</taxon>
        <taxon>Ceratitis</taxon>
        <taxon>Ceratitis</taxon>
    </lineage>
</organism>
<feature type="compositionally biased region" description="Polar residues" evidence="2">
    <location>
        <begin position="401"/>
        <end position="411"/>
    </location>
</feature>
<accession>W8CDV8</accession>
<dbReference type="GO" id="GO:0004439">
    <property type="term" value="F:phosphatidylinositol-4,5-bisphosphate 5-phosphatase activity"/>
    <property type="evidence" value="ECO:0007669"/>
    <property type="project" value="TreeGrafter"/>
</dbReference>
<name>W8CDV8_CERCA</name>
<reference evidence="4" key="1">
    <citation type="submission" date="2013-07" db="EMBL/GenBank/DDBJ databases">
        <authorList>
            <person name="Geib S."/>
        </authorList>
    </citation>
    <scope>NUCLEOTIDE SEQUENCE</scope>
</reference>
<dbReference type="PANTHER" id="PTHR11200">
    <property type="entry name" value="INOSITOL 5-PHOSPHATASE"/>
    <property type="match status" value="1"/>
</dbReference>
<proteinExistence type="evidence at transcript level"/>
<dbReference type="InterPro" id="IPR046985">
    <property type="entry name" value="IP5"/>
</dbReference>
<feature type="domain" description="Inositol polyphosphate-related phosphatase" evidence="3">
    <location>
        <begin position="31"/>
        <end position="343"/>
    </location>
</feature>
<dbReference type="GeneID" id="101461380"/>
<dbReference type="PANTHER" id="PTHR11200:SF275">
    <property type="entry name" value="LD06095P"/>
    <property type="match status" value="1"/>
</dbReference>
<reference evidence="4" key="2">
    <citation type="journal article" date="2014" name="BMC Genomics">
        <title>A genomic perspective to assessing quality of mass-reared SIT flies used in Mediterranean fruit fly (Ceratitis capitata) eradication in California.</title>
        <authorList>
            <person name="Calla B."/>
            <person name="Hall B."/>
            <person name="Hou S."/>
            <person name="Geib S.M."/>
        </authorList>
    </citation>
    <scope>NUCLEOTIDE SEQUENCE</scope>
</reference>
<dbReference type="Gene3D" id="3.60.10.10">
    <property type="entry name" value="Endonuclease/exonuclease/phosphatase"/>
    <property type="match status" value="1"/>
</dbReference>
<dbReference type="Pfam" id="PF22669">
    <property type="entry name" value="Exo_endo_phos2"/>
    <property type="match status" value="1"/>
</dbReference>